<dbReference type="CDD" id="cd02932">
    <property type="entry name" value="OYE_YqiM_FMN"/>
    <property type="match status" value="1"/>
</dbReference>
<dbReference type="EMBL" id="NKCL01000009">
    <property type="protein sequence ID" value="RSL90331.1"/>
    <property type="molecule type" value="Genomic_DNA"/>
</dbReference>
<dbReference type="Proteomes" id="UP000287972">
    <property type="component" value="Unassembled WGS sequence"/>
</dbReference>
<comment type="caution">
    <text evidence="2">The sequence shown here is derived from an EMBL/GenBank/DDBJ whole genome shotgun (WGS) entry which is preliminary data.</text>
</comment>
<dbReference type="PANTHER" id="PTHR43303:SF2">
    <property type="entry name" value="INDOLEAMINE 2,3-DIOXYGENASE PYRROLE 2,3-DIOXYGENASE (AFU_ORTHOLOGUE AFUA_5G01450"/>
    <property type="match status" value="1"/>
</dbReference>
<protein>
    <recommendedName>
        <fullName evidence="1">NADH:flavin oxidoreductase/NADH oxidase N-terminal domain-containing protein</fullName>
    </recommendedName>
</protein>
<evidence type="ECO:0000313" key="3">
    <source>
        <dbReference type="Proteomes" id="UP000287972"/>
    </source>
</evidence>
<dbReference type="GO" id="GO:0010181">
    <property type="term" value="F:FMN binding"/>
    <property type="evidence" value="ECO:0007669"/>
    <property type="project" value="InterPro"/>
</dbReference>
<gene>
    <name evidence="2" type="ORF">CEP51_000812</name>
</gene>
<name>A0A428SKM7_9HYPO</name>
<dbReference type="GO" id="GO:0003959">
    <property type="term" value="F:NADPH dehydrogenase activity"/>
    <property type="evidence" value="ECO:0007669"/>
    <property type="project" value="InterPro"/>
</dbReference>
<dbReference type="PANTHER" id="PTHR43303">
    <property type="entry name" value="NADPH DEHYDROGENASE C23G7.10C-RELATED"/>
    <property type="match status" value="1"/>
</dbReference>
<dbReference type="InterPro" id="IPR001155">
    <property type="entry name" value="OxRdtase_FMN_N"/>
</dbReference>
<evidence type="ECO:0000313" key="2">
    <source>
        <dbReference type="EMBL" id="RSL90331.1"/>
    </source>
</evidence>
<feature type="domain" description="NADH:flavin oxidoreductase/NADH oxidase N-terminal" evidence="1">
    <location>
        <begin position="36"/>
        <end position="390"/>
    </location>
</feature>
<dbReference type="SUPFAM" id="SSF51395">
    <property type="entry name" value="FMN-linked oxidoreductases"/>
    <property type="match status" value="1"/>
</dbReference>
<proteinExistence type="predicted"/>
<dbReference type="InterPro" id="IPR013785">
    <property type="entry name" value="Aldolase_TIM"/>
</dbReference>
<dbReference type="Gene3D" id="3.20.20.70">
    <property type="entry name" value="Aldolase class I"/>
    <property type="match status" value="1"/>
</dbReference>
<keyword evidence="3" id="KW-1185">Reference proteome</keyword>
<dbReference type="AlphaFoldDB" id="A0A428SKM7"/>
<dbReference type="GO" id="GO:0050661">
    <property type="term" value="F:NADP binding"/>
    <property type="evidence" value="ECO:0007669"/>
    <property type="project" value="InterPro"/>
</dbReference>
<dbReference type="InterPro" id="IPR044152">
    <property type="entry name" value="YqjM-like"/>
</dbReference>
<sequence>MVTTNLNPAAEGPYYTPRHAHTPGAPYKIDQTTPTLFTPLKIRNVILRNRIIVSPMCQYSVAPSGPEIGQLNDYHLATLGHYAIKGAGLVFIEATSVQPNGRITPNCPGLWDDSQIGPIKRVADFLHTQGALCGIQLGHAGRKASTAAPWITSQYRRERGWGPGSLRSSKDVGGWPDDVVGPMGGLDECWDGLGTAEEGGFFAPRALTETEIQELVMDFGKAAARAVKAGVDLIEIHSAHGYLLHQFLSPVTNRRTDKYGGSFEGRTRLAKEVVEEVRRNIPDEMPLFFRVSCTDWLEGTEVERRAGGSWDVESSIRLAKELPDWGVDLLDVSSGGNHKDQITDQFTNKGYQISRAARIRREVKAAGKTLLIGAVGLITEAESAKEIVQDRELLTTNGSTEKEAQVAKSMTEGDGEREPMADVILVARQFLREPEWVLRVAWQLGVDVAWPSQFLRVRLP</sequence>
<reference evidence="2 3" key="1">
    <citation type="submission" date="2017-06" db="EMBL/GenBank/DDBJ databases">
        <title>Comparative genomic analysis of Ambrosia Fusariam Clade fungi.</title>
        <authorList>
            <person name="Stajich J.E."/>
            <person name="Carrillo J."/>
            <person name="Kijimoto T."/>
            <person name="Eskalen A."/>
            <person name="O'Donnell K."/>
            <person name="Kasson M."/>
        </authorList>
    </citation>
    <scope>NUCLEOTIDE SEQUENCE [LARGE SCALE GENOMIC DNA]</scope>
    <source>
        <strain evidence="2 3">NRRL62606</strain>
    </source>
</reference>
<organism evidence="2 3">
    <name type="scientific">Fusarium floridanum</name>
    <dbReference type="NCBI Taxonomy" id="1325733"/>
    <lineage>
        <taxon>Eukaryota</taxon>
        <taxon>Fungi</taxon>
        <taxon>Dikarya</taxon>
        <taxon>Ascomycota</taxon>
        <taxon>Pezizomycotina</taxon>
        <taxon>Sordariomycetes</taxon>
        <taxon>Hypocreomycetidae</taxon>
        <taxon>Hypocreales</taxon>
        <taxon>Nectriaceae</taxon>
        <taxon>Fusarium</taxon>
        <taxon>Fusarium solani species complex</taxon>
    </lineage>
</organism>
<dbReference type="Pfam" id="PF00724">
    <property type="entry name" value="Oxidored_FMN"/>
    <property type="match status" value="1"/>
</dbReference>
<accession>A0A428SKM7</accession>
<evidence type="ECO:0000259" key="1">
    <source>
        <dbReference type="Pfam" id="PF00724"/>
    </source>
</evidence>